<dbReference type="CDD" id="cd05251">
    <property type="entry name" value="NmrA_like_SDR_a"/>
    <property type="match status" value="1"/>
</dbReference>
<dbReference type="Gene3D" id="3.90.25.10">
    <property type="entry name" value="UDP-galactose 4-epimerase, domain 1"/>
    <property type="match status" value="1"/>
</dbReference>
<comment type="similarity">
    <text evidence="1">Belongs to the NmrA-type oxidoreductase family.</text>
</comment>
<proteinExistence type="inferred from homology"/>
<evidence type="ECO:0000256" key="1">
    <source>
        <dbReference type="ARBA" id="ARBA00006328"/>
    </source>
</evidence>
<dbReference type="OrthoDB" id="9997102at2759"/>
<organism evidence="4 5">
    <name type="scientific">Planoprotostelium fungivorum</name>
    <dbReference type="NCBI Taxonomy" id="1890364"/>
    <lineage>
        <taxon>Eukaryota</taxon>
        <taxon>Amoebozoa</taxon>
        <taxon>Evosea</taxon>
        <taxon>Variosea</taxon>
        <taxon>Cavosteliida</taxon>
        <taxon>Cavosteliaceae</taxon>
        <taxon>Planoprotostelium</taxon>
    </lineage>
</organism>
<dbReference type="SUPFAM" id="SSF51735">
    <property type="entry name" value="NAD(P)-binding Rossmann-fold domains"/>
    <property type="match status" value="1"/>
</dbReference>
<dbReference type="STRING" id="1890364.A0A2P6NZD7"/>
<dbReference type="InterPro" id="IPR051164">
    <property type="entry name" value="NmrA-like_oxidored"/>
</dbReference>
<comment type="caution">
    <text evidence="4">The sequence shown here is derived from an EMBL/GenBank/DDBJ whole genome shotgun (WGS) entry which is preliminary data.</text>
</comment>
<sequence>MSNTDNKKTILVLGATGKQGGQVISELLAEDSNFSIRALSRNPESASAKSLTARGVQVFKGDLDVADGLQQALTGVDSAFLVTLPDLKDHQKEATRGIRFVDEAKKANISHLIFTSVEDADKNTGVPHFETKWAIEKHIREVGIPWTILRPVAFMDNFTPNPSTANFVGFGVFSTLLGDHSLHWVHTRDIGRAAVRAIKNPTEYRGKIVPLAGDVQTFDGVLDAYEKVHGYRPWKAYVPNWAAKWLPQEFTKMFQFFREKGYSTDVAACRKADPHMYTVEKWLAENKK</sequence>
<dbReference type="EMBL" id="MDYQ01000004">
    <property type="protein sequence ID" value="PRP89333.1"/>
    <property type="molecule type" value="Genomic_DNA"/>
</dbReference>
<dbReference type="InterPro" id="IPR008030">
    <property type="entry name" value="NmrA-like"/>
</dbReference>
<dbReference type="PANTHER" id="PTHR42748:SF7">
    <property type="entry name" value="NMRA LIKE REDOX SENSOR 1-RELATED"/>
    <property type="match status" value="1"/>
</dbReference>
<evidence type="ECO:0000313" key="4">
    <source>
        <dbReference type="EMBL" id="PRP89333.1"/>
    </source>
</evidence>
<name>A0A2P6NZD7_9EUKA</name>
<evidence type="ECO:0000256" key="2">
    <source>
        <dbReference type="ARBA" id="ARBA00022857"/>
    </source>
</evidence>
<dbReference type="InterPro" id="IPR036291">
    <property type="entry name" value="NAD(P)-bd_dom_sf"/>
</dbReference>
<evidence type="ECO:0000313" key="5">
    <source>
        <dbReference type="Proteomes" id="UP000241769"/>
    </source>
</evidence>
<dbReference type="Pfam" id="PF05368">
    <property type="entry name" value="NmrA"/>
    <property type="match status" value="1"/>
</dbReference>
<dbReference type="AlphaFoldDB" id="A0A2P6NZD7"/>
<keyword evidence="2" id="KW-0521">NADP</keyword>
<reference evidence="4 5" key="1">
    <citation type="journal article" date="2018" name="Genome Biol. Evol.">
        <title>Multiple Roots of Fruiting Body Formation in Amoebozoa.</title>
        <authorList>
            <person name="Hillmann F."/>
            <person name="Forbes G."/>
            <person name="Novohradska S."/>
            <person name="Ferling I."/>
            <person name="Riege K."/>
            <person name="Groth M."/>
            <person name="Westermann M."/>
            <person name="Marz M."/>
            <person name="Spaller T."/>
            <person name="Winckler T."/>
            <person name="Schaap P."/>
            <person name="Glockner G."/>
        </authorList>
    </citation>
    <scope>NUCLEOTIDE SEQUENCE [LARGE SCALE GENOMIC DNA]</scope>
    <source>
        <strain evidence="4 5">Jena</strain>
    </source>
</reference>
<keyword evidence="5" id="KW-1185">Reference proteome</keyword>
<dbReference type="GO" id="GO:0005634">
    <property type="term" value="C:nucleus"/>
    <property type="evidence" value="ECO:0007669"/>
    <property type="project" value="TreeGrafter"/>
</dbReference>
<feature type="domain" description="NmrA-like" evidence="3">
    <location>
        <begin position="7"/>
        <end position="274"/>
    </location>
</feature>
<protein>
    <submittedName>
        <fullName evidence="4">NmrA family protein</fullName>
    </submittedName>
</protein>
<dbReference type="PANTHER" id="PTHR42748">
    <property type="entry name" value="NITROGEN METABOLITE REPRESSION PROTEIN NMRA FAMILY MEMBER"/>
    <property type="match status" value="1"/>
</dbReference>
<accession>A0A2P6NZD7</accession>
<dbReference type="Gene3D" id="3.40.50.720">
    <property type="entry name" value="NAD(P)-binding Rossmann-like Domain"/>
    <property type="match status" value="1"/>
</dbReference>
<gene>
    <name evidence="4" type="ORF">PROFUN_02207</name>
</gene>
<evidence type="ECO:0000259" key="3">
    <source>
        <dbReference type="Pfam" id="PF05368"/>
    </source>
</evidence>
<dbReference type="Proteomes" id="UP000241769">
    <property type="component" value="Unassembled WGS sequence"/>
</dbReference>
<dbReference type="InParanoid" id="A0A2P6NZD7"/>